<dbReference type="SUPFAM" id="SSF51445">
    <property type="entry name" value="(Trans)glycosidases"/>
    <property type="match status" value="1"/>
</dbReference>
<dbReference type="InterPro" id="IPR013785">
    <property type="entry name" value="Aldolase_TIM"/>
</dbReference>
<feature type="transmembrane region" description="Helical" evidence="1">
    <location>
        <begin position="25"/>
        <end position="45"/>
    </location>
</feature>
<dbReference type="Gene3D" id="3.20.20.70">
    <property type="entry name" value="Aldolase class I"/>
    <property type="match status" value="1"/>
</dbReference>
<keyword evidence="3" id="KW-0436">Ligase</keyword>
<keyword evidence="1" id="KW-0812">Transmembrane</keyword>
<dbReference type="HOGENOM" id="CLU_094223_0_0_9"/>
<feature type="domain" description="Glycoside-hydrolase family GH114 TIM-barrel" evidence="2">
    <location>
        <begin position="72"/>
        <end position="171"/>
    </location>
</feature>
<dbReference type="Proteomes" id="UP000018227">
    <property type="component" value="Unassembled WGS sequence"/>
</dbReference>
<keyword evidence="1" id="KW-1133">Transmembrane helix</keyword>
<dbReference type="PANTHER" id="PTHR35882">
    <property type="entry name" value="PELA"/>
    <property type="match status" value="1"/>
</dbReference>
<comment type="caution">
    <text evidence="3">The sequence shown here is derived from an EMBL/GenBank/DDBJ whole genome shotgun (WGS) entry which is preliminary data.</text>
</comment>
<keyword evidence="1" id="KW-0472">Membrane</keyword>
<organism evidence="3 4">
    <name type="scientific">Catonella morbi ATCC 51271</name>
    <dbReference type="NCBI Taxonomy" id="592026"/>
    <lineage>
        <taxon>Bacteria</taxon>
        <taxon>Bacillati</taxon>
        <taxon>Bacillota</taxon>
        <taxon>Clostridia</taxon>
        <taxon>Lachnospirales</taxon>
        <taxon>Lachnospiraceae</taxon>
        <taxon>Catonella</taxon>
    </lineage>
</organism>
<dbReference type="Pfam" id="PF03537">
    <property type="entry name" value="Glyco_hydro_114"/>
    <property type="match status" value="1"/>
</dbReference>
<name>V2XIJ2_9FIRM</name>
<evidence type="ECO:0000313" key="3">
    <source>
        <dbReference type="EMBL" id="ESL01994.1"/>
    </source>
</evidence>
<dbReference type="OrthoDB" id="10730at2"/>
<evidence type="ECO:0000259" key="2">
    <source>
        <dbReference type="Pfam" id="PF03537"/>
    </source>
</evidence>
<dbReference type="GO" id="GO:0016874">
    <property type="term" value="F:ligase activity"/>
    <property type="evidence" value="ECO:0007669"/>
    <property type="project" value="UniProtKB-KW"/>
</dbReference>
<dbReference type="EMBL" id="ACIL03000017">
    <property type="protein sequence ID" value="ESL01994.1"/>
    <property type="molecule type" value="Genomic_DNA"/>
</dbReference>
<evidence type="ECO:0000313" key="4">
    <source>
        <dbReference type="Proteomes" id="UP000018227"/>
    </source>
</evidence>
<proteinExistence type="predicted"/>
<dbReference type="InterPro" id="IPR017853">
    <property type="entry name" value="GH"/>
</dbReference>
<dbReference type="eggNOG" id="COG3868">
    <property type="taxonomic scope" value="Bacteria"/>
</dbReference>
<evidence type="ECO:0000256" key="1">
    <source>
        <dbReference type="SAM" id="Phobius"/>
    </source>
</evidence>
<accession>V2XIJ2</accession>
<dbReference type="STRING" id="592026.GCWU0000282_002813"/>
<gene>
    <name evidence="3" type="ORF">GCWU0000282_002813</name>
</gene>
<dbReference type="InterPro" id="IPR004352">
    <property type="entry name" value="GH114_TIM-barrel"/>
</dbReference>
<keyword evidence="4" id="KW-1185">Reference proteome</keyword>
<reference evidence="3 4" key="1">
    <citation type="submission" date="2013-06" db="EMBL/GenBank/DDBJ databases">
        <authorList>
            <person name="Weinstock G."/>
            <person name="Sodergren E."/>
            <person name="Clifton S."/>
            <person name="Fulton L."/>
            <person name="Fulton B."/>
            <person name="Courtney L."/>
            <person name="Fronick C."/>
            <person name="Harrison M."/>
            <person name="Strong C."/>
            <person name="Farmer C."/>
            <person name="Delahaunty K."/>
            <person name="Markovic C."/>
            <person name="Hall O."/>
            <person name="Minx P."/>
            <person name="Tomlinson C."/>
            <person name="Mitreva M."/>
            <person name="Nelson J."/>
            <person name="Hou S."/>
            <person name="Wollam A."/>
            <person name="Pepin K.H."/>
            <person name="Johnson M."/>
            <person name="Bhonagiri V."/>
            <person name="Nash W.E."/>
            <person name="Warren W."/>
            <person name="Chinwalla A."/>
            <person name="Mardis E.R."/>
            <person name="Wilson R.K."/>
        </authorList>
    </citation>
    <scope>NUCLEOTIDE SEQUENCE [LARGE SCALE GENOMIC DNA]</scope>
    <source>
        <strain evidence="3 4">ATCC 51271</strain>
    </source>
</reference>
<protein>
    <submittedName>
        <fullName evidence="3">Putative cysteine--tRNA ligase</fullName>
    </submittedName>
</protein>
<sequence>MFMKEMYDEKKETEVKNQIKKLRQIALAIFIVPMVIFLVVFVFVIKSKAMTYDYDERYGVFIGIGRKDIKKLKDYQTVIIDAEHFTKADITKLKKAGKTVYTYLSIGSLEDYRSYYKAYKHLAISKYDGWEGEEWVDVSAKSWQKLMLKRAKEFKKKGVDGFFLDNTDVYYEYKEPRIYKGLVKILTDIRKLNTKVIINGGDVFVSKYLKENKDLKKIADGVNQEGVFTTPVEDKKKGEEITKYYLTYLKKLSKKGIHIYLTEYIVEDNKDDGLEDKIADYCEKRGWDYYISDDLELD</sequence>
<dbReference type="PANTHER" id="PTHR35882:SF2">
    <property type="entry name" value="PELA"/>
    <property type="match status" value="1"/>
</dbReference>
<dbReference type="AlphaFoldDB" id="V2XIJ2"/>